<evidence type="ECO:0000313" key="2">
    <source>
        <dbReference type="Proteomes" id="UP001153332"/>
    </source>
</evidence>
<reference evidence="1" key="1">
    <citation type="submission" date="2022-12" db="EMBL/GenBank/DDBJ databases">
        <title>Genome Sequence of Lasiodiplodia mahajangana.</title>
        <authorList>
            <person name="Buettner E."/>
        </authorList>
    </citation>
    <scope>NUCLEOTIDE SEQUENCE</scope>
    <source>
        <strain evidence="1">VT137</strain>
    </source>
</reference>
<comment type="caution">
    <text evidence="1">The sequence shown here is derived from an EMBL/GenBank/DDBJ whole genome shotgun (WGS) entry which is preliminary data.</text>
</comment>
<evidence type="ECO:0000313" key="1">
    <source>
        <dbReference type="EMBL" id="KAJ8129938.1"/>
    </source>
</evidence>
<protein>
    <submittedName>
        <fullName evidence="1">Uncharacterized protein</fullName>
    </submittedName>
</protein>
<gene>
    <name evidence="1" type="ORF">O1611_g3693</name>
</gene>
<dbReference type="Proteomes" id="UP001153332">
    <property type="component" value="Unassembled WGS sequence"/>
</dbReference>
<sequence length="457" mass="52188">MRLHLVTYLDLKKYGPVIRHGPNKLVFSSAEALQDIYNNERVTKSHIYELTVASGKPSIFNAIDRQKHREKRKLIGQAINDKAMRAFEPTMMKQINIFIDQLSQASKNMRPVNMTDLTKRLGADTVGHLAFGHALNTQTDPTNRFVLRSLAIGSYQNNSFMQFPILKKLGLHRLLVILGYVPRMKYRKMLERMILNRLSQDKHAKNDLYSFVVDHLEDSRNGINTSELWSEALFFFPAGGDTVTTAMSSLFFYLSRYEDVYQNLADEIRQTFESEDSIRGGQQLSGCRYLRACINEALRMSPPVSGTLWRELYSDEVGKGPFIVDGHVIPPGTQVGVNIYAIHHDERYFDDPFTFRPERWLTEDQETLKRMNKAFNPFSLGARGCAGKAMAYLESSLVMAKTIWRFEFAAAQGKAGRVGMGVVGHKGGRDHPNEFQLYDTFASRHDGPNLEFRERPL</sequence>
<name>A0ACC2JRV9_9PEZI</name>
<organism evidence="1 2">
    <name type="scientific">Lasiodiplodia mahajangana</name>
    <dbReference type="NCBI Taxonomy" id="1108764"/>
    <lineage>
        <taxon>Eukaryota</taxon>
        <taxon>Fungi</taxon>
        <taxon>Dikarya</taxon>
        <taxon>Ascomycota</taxon>
        <taxon>Pezizomycotina</taxon>
        <taxon>Dothideomycetes</taxon>
        <taxon>Dothideomycetes incertae sedis</taxon>
        <taxon>Botryosphaeriales</taxon>
        <taxon>Botryosphaeriaceae</taxon>
        <taxon>Lasiodiplodia</taxon>
    </lineage>
</organism>
<dbReference type="EMBL" id="JAPUUL010000621">
    <property type="protein sequence ID" value="KAJ8129938.1"/>
    <property type="molecule type" value="Genomic_DNA"/>
</dbReference>
<proteinExistence type="predicted"/>
<accession>A0ACC2JRV9</accession>
<keyword evidence="2" id="KW-1185">Reference proteome</keyword>